<reference evidence="3 4" key="1">
    <citation type="submission" date="2019-07" db="EMBL/GenBank/DDBJ databases">
        <title>Whole genome shotgun sequence of Nocardia ninae NBRC 108245.</title>
        <authorList>
            <person name="Hosoyama A."/>
            <person name="Uohara A."/>
            <person name="Ohji S."/>
            <person name="Ichikawa N."/>
        </authorList>
    </citation>
    <scope>NUCLEOTIDE SEQUENCE [LARGE SCALE GENOMIC DNA]</scope>
    <source>
        <strain evidence="3 4">NBRC 108245</strain>
    </source>
</reference>
<gene>
    <name evidence="3" type="ORF">NN4_34810</name>
</gene>
<protein>
    <recommendedName>
        <fullName evidence="2">DUF4189 domain-containing protein</fullName>
    </recommendedName>
</protein>
<feature type="domain" description="DUF4189" evidence="2">
    <location>
        <begin position="46"/>
        <end position="125"/>
    </location>
</feature>
<feature type="chain" id="PRO_5022218944" description="DUF4189 domain-containing protein" evidence="1">
    <location>
        <begin position="42"/>
        <end position="153"/>
    </location>
</feature>
<dbReference type="Proteomes" id="UP000321424">
    <property type="component" value="Unassembled WGS sequence"/>
</dbReference>
<dbReference type="InterPro" id="IPR025240">
    <property type="entry name" value="DUF4189"/>
</dbReference>
<keyword evidence="4" id="KW-1185">Reference proteome</keyword>
<sequence length="153" mass="15294">MISVASTFLETGITVSLLNRAALGAVLTSAAALAVVGSAHAAGNYYGTLAVSPGTGKVVEAVDHPSYVAADAAAIRDCAVWDCKIMVRFANGCAAVARGADGQFAADWAPTRAEAERLAIAKLGESAPPFPDLGSASPRAASIALSSCTKNAS</sequence>
<evidence type="ECO:0000259" key="2">
    <source>
        <dbReference type="Pfam" id="PF13827"/>
    </source>
</evidence>
<dbReference type="EMBL" id="BJXA01000020">
    <property type="protein sequence ID" value="GEM38962.1"/>
    <property type="molecule type" value="Genomic_DNA"/>
</dbReference>
<evidence type="ECO:0000256" key="1">
    <source>
        <dbReference type="SAM" id="SignalP"/>
    </source>
</evidence>
<evidence type="ECO:0000313" key="4">
    <source>
        <dbReference type="Proteomes" id="UP000321424"/>
    </source>
</evidence>
<dbReference type="Pfam" id="PF13827">
    <property type="entry name" value="DUF4189"/>
    <property type="match status" value="1"/>
</dbReference>
<feature type="signal peptide" evidence="1">
    <location>
        <begin position="1"/>
        <end position="41"/>
    </location>
</feature>
<proteinExistence type="predicted"/>
<name>A0A511MEA4_9NOCA</name>
<evidence type="ECO:0000313" key="3">
    <source>
        <dbReference type="EMBL" id="GEM38962.1"/>
    </source>
</evidence>
<comment type="caution">
    <text evidence="3">The sequence shown here is derived from an EMBL/GenBank/DDBJ whole genome shotgun (WGS) entry which is preliminary data.</text>
</comment>
<dbReference type="AlphaFoldDB" id="A0A511MEA4"/>
<accession>A0A511MEA4</accession>
<organism evidence="3 4">
    <name type="scientific">Nocardia ninae NBRC 108245</name>
    <dbReference type="NCBI Taxonomy" id="1210091"/>
    <lineage>
        <taxon>Bacteria</taxon>
        <taxon>Bacillati</taxon>
        <taxon>Actinomycetota</taxon>
        <taxon>Actinomycetes</taxon>
        <taxon>Mycobacteriales</taxon>
        <taxon>Nocardiaceae</taxon>
        <taxon>Nocardia</taxon>
    </lineage>
</organism>
<keyword evidence="1" id="KW-0732">Signal</keyword>